<dbReference type="EMBL" id="JARBHB010000001">
    <property type="protein sequence ID" value="KAJ8895593.1"/>
    <property type="molecule type" value="Genomic_DNA"/>
</dbReference>
<sequence length="466" mass="51463">MKQRIRETRYPELKSAFCEQLAGNDNARHWEIRSYPVFGSVRFKEWKRDILSTLRLKIVRTQHALHWKRNPLNFVALGSYLNSRGHGRLVVRLLASHEVEQGSITGLVAPKFSQRYPVTPSKRCCSSAVQRTEPAKPYQRLSQRTKVSRPESTPQFASRGCAELCLCECVRAGGRGWPAWKEGNVSAARQQVAPLCCGSPRGTGRSHYHLGQEFITNDRAVEIRPFVLREYVYVDALGRLDVYFTFQAPLHSIIWGFMGITGFLLRCSFQPASVCAIPAVLTQEFSRHKMPIRIGTLRQQASAESLLYFISCTKSYQGHNLKGENWGTLAAGKCVGVSKGGVRQGGGHLPSPGNCISSTKLVVGFPYSLPFAHSGPPKTAFFRARSPAGSLPDFRMWESCWAMPLAGGLSRGIPVSPALAFQHCSILGSHFMSCSGMTDTYGSQLESPSLGECCLALGPPPYAFIS</sequence>
<gene>
    <name evidence="1" type="ORF">PR048_000929</name>
</gene>
<reference evidence="1 2" key="1">
    <citation type="submission" date="2023-02" db="EMBL/GenBank/DDBJ databases">
        <title>LHISI_Scaffold_Assembly.</title>
        <authorList>
            <person name="Stuart O.P."/>
            <person name="Cleave R."/>
            <person name="Magrath M.J.L."/>
            <person name="Mikheyev A.S."/>
        </authorList>
    </citation>
    <scope>NUCLEOTIDE SEQUENCE [LARGE SCALE GENOMIC DNA]</scope>
    <source>
        <strain evidence="1">Daus_M_001</strain>
        <tissue evidence="1">Leg muscle</tissue>
    </source>
</reference>
<evidence type="ECO:0000313" key="2">
    <source>
        <dbReference type="Proteomes" id="UP001159363"/>
    </source>
</evidence>
<accession>A0ABQ9IFY7</accession>
<dbReference type="Proteomes" id="UP001159363">
    <property type="component" value="Chromosome 1"/>
</dbReference>
<proteinExistence type="predicted"/>
<protein>
    <submittedName>
        <fullName evidence="1">Uncharacterized protein</fullName>
    </submittedName>
</protein>
<comment type="caution">
    <text evidence="1">The sequence shown here is derived from an EMBL/GenBank/DDBJ whole genome shotgun (WGS) entry which is preliminary data.</text>
</comment>
<organism evidence="1 2">
    <name type="scientific">Dryococelus australis</name>
    <dbReference type="NCBI Taxonomy" id="614101"/>
    <lineage>
        <taxon>Eukaryota</taxon>
        <taxon>Metazoa</taxon>
        <taxon>Ecdysozoa</taxon>
        <taxon>Arthropoda</taxon>
        <taxon>Hexapoda</taxon>
        <taxon>Insecta</taxon>
        <taxon>Pterygota</taxon>
        <taxon>Neoptera</taxon>
        <taxon>Polyneoptera</taxon>
        <taxon>Phasmatodea</taxon>
        <taxon>Verophasmatodea</taxon>
        <taxon>Anareolatae</taxon>
        <taxon>Phasmatidae</taxon>
        <taxon>Eurycanthinae</taxon>
        <taxon>Dryococelus</taxon>
    </lineage>
</organism>
<keyword evidence="2" id="KW-1185">Reference proteome</keyword>
<evidence type="ECO:0000313" key="1">
    <source>
        <dbReference type="EMBL" id="KAJ8895593.1"/>
    </source>
</evidence>
<name>A0ABQ9IFY7_9NEOP</name>